<gene>
    <name evidence="1" type="ORF">LCGC14_1886610</name>
</gene>
<sequence>MSVAEGQCKHPPTRLYSYWAADDDGVPDSVLVISCLDCHEILKGRALTTEETREPKETCHE</sequence>
<proteinExistence type="predicted"/>
<name>A0A0F9G0X2_9ZZZZ</name>
<dbReference type="EMBL" id="LAZR01019520">
    <property type="protein sequence ID" value="KKL92243.1"/>
    <property type="molecule type" value="Genomic_DNA"/>
</dbReference>
<dbReference type="AlphaFoldDB" id="A0A0F9G0X2"/>
<accession>A0A0F9G0X2</accession>
<comment type="caution">
    <text evidence="1">The sequence shown here is derived from an EMBL/GenBank/DDBJ whole genome shotgun (WGS) entry which is preliminary data.</text>
</comment>
<protein>
    <submittedName>
        <fullName evidence="1">Uncharacterized protein</fullName>
    </submittedName>
</protein>
<reference evidence="1" key="1">
    <citation type="journal article" date="2015" name="Nature">
        <title>Complex archaea that bridge the gap between prokaryotes and eukaryotes.</title>
        <authorList>
            <person name="Spang A."/>
            <person name="Saw J.H."/>
            <person name="Jorgensen S.L."/>
            <person name="Zaremba-Niedzwiedzka K."/>
            <person name="Martijn J."/>
            <person name="Lind A.E."/>
            <person name="van Eijk R."/>
            <person name="Schleper C."/>
            <person name="Guy L."/>
            <person name="Ettema T.J."/>
        </authorList>
    </citation>
    <scope>NUCLEOTIDE SEQUENCE</scope>
</reference>
<organism evidence="1">
    <name type="scientific">marine sediment metagenome</name>
    <dbReference type="NCBI Taxonomy" id="412755"/>
    <lineage>
        <taxon>unclassified sequences</taxon>
        <taxon>metagenomes</taxon>
        <taxon>ecological metagenomes</taxon>
    </lineage>
</organism>
<evidence type="ECO:0000313" key="1">
    <source>
        <dbReference type="EMBL" id="KKL92243.1"/>
    </source>
</evidence>